<dbReference type="GO" id="GO:0003735">
    <property type="term" value="F:structural constituent of ribosome"/>
    <property type="evidence" value="ECO:0007669"/>
    <property type="project" value="InterPro"/>
</dbReference>
<dbReference type="EMBL" id="LCJB01000006">
    <property type="protein sequence ID" value="KKT71871.1"/>
    <property type="molecule type" value="Genomic_DNA"/>
</dbReference>
<comment type="similarity">
    <text evidence="3">Belongs to the bacterial ribosomal protein bS16 family.</text>
</comment>
<gene>
    <name evidence="3" type="primary">rpsP</name>
    <name evidence="4" type="ORF">UW63_C0006G0012</name>
</gene>
<evidence type="ECO:0000256" key="2">
    <source>
        <dbReference type="ARBA" id="ARBA00023274"/>
    </source>
</evidence>
<evidence type="ECO:0000313" key="4">
    <source>
        <dbReference type="EMBL" id="KKT71871.1"/>
    </source>
</evidence>
<dbReference type="GO" id="GO:0015935">
    <property type="term" value="C:small ribosomal subunit"/>
    <property type="evidence" value="ECO:0007669"/>
    <property type="project" value="TreeGrafter"/>
</dbReference>
<dbReference type="InterPro" id="IPR023803">
    <property type="entry name" value="Ribosomal_bS16_dom_sf"/>
</dbReference>
<accession>A0A0G1JJS6</accession>
<evidence type="ECO:0000313" key="5">
    <source>
        <dbReference type="Proteomes" id="UP000034154"/>
    </source>
</evidence>
<dbReference type="SUPFAM" id="SSF54565">
    <property type="entry name" value="Ribosomal protein S16"/>
    <property type="match status" value="1"/>
</dbReference>
<sequence length="115" mass="13102">MLSIRFSKIGKRNRPELRLIVVDKHKDPWGKAVEILGHRNPRTKENNFNIERIKYWISKGAQASESVWNLLVELKVVEGKKRAVTTLTKKRVGKIAKAAAEKKTKETKAEETPAA</sequence>
<keyword evidence="1 3" id="KW-0689">Ribosomal protein</keyword>
<name>A0A0G1JJS6_9BACT</name>
<dbReference type="Gene3D" id="3.30.1320.10">
    <property type="match status" value="1"/>
</dbReference>
<dbReference type="PANTHER" id="PTHR12919">
    <property type="entry name" value="30S RIBOSOMAL PROTEIN S16"/>
    <property type="match status" value="1"/>
</dbReference>
<dbReference type="PANTHER" id="PTHR12919:SF20">
    <property type="entry name" value="SMALL RIBOSOMAL SUBUNIT PROTEIN BS16M"/>
    <property type="match status" value="1"/>
</dbReference>
<evidence type="ECO:0000256" key="3">
    <source>
        <dbReference type="HAMAP-Rule" id="MF_00385"/>
    </source>
</evidence>
<evidence type="ECO:0000256" key="1">
    <source>
        <dbReference type="ARBA" id="ARBA00022980"/>
    </source>
</evidence>
<dbReference type="Pfam" id="PF00886">
    <property type="entry name" value="Ribosomal_S16"/>
    <property type="match status" value="1"/>
</dbReference>
<protein>
    <recommendedName>
        <fullName evidence="3">Small ribosomal subunit protein bS16</fullName>
    </recommendedName>
</protein>
<organism evidence="4 5">
    <name type="scientific">Candidatus Uhrbacteria bacterium GW2011_GWF2_44_350</name>
    <dbReference type="NCBI Taxonomy" id="1619000"/>
    <lineage>
        <taxon>Bacteria</taxon>
        <taxon>Candidatus Uhriibacteriota</taxon>
    </lineage>
</organism>
<dbReference type="NCBIfam" id="TIGR00002">
    <property type="entry name" value="S16"/>
    <property type="match status" value="1"/>
</dbReference>
<dbReference type="HAMAP" id="MF_00385">
    <property type="entry name" value="Ribosomal_bS16"/>
    <property type="match status" value="1"/>
</dbReference>
<dbReference type="Proteomes" id="UP000034154">
    <property type="component" value="Unassembled WGS sequence"/>
</dbReference>
<comment type="caution">
    <text evidence="4">The sequence shown here is derived from an EMBL/GenBank/DDBJ whole genome shotgun (WGS) entry which is preliminary data.</text>
</comment>
<keyword evidence="2 3" id="KW-0687">Ribonucleoprotein</keyword>
<proteinExistence type="inferred from homology"/>
<reference evidence="4 5" key="1">
    <citation type="journal article" date="2015" name="Nature">
        <title>rRNA introns, odd ribosomes, and small enigmatic genomes across a large radiation of phyla.</title>
        <authorList>
            <person name="Brown C.T."/>
            <person name="Hug L.A."/>
            <person name="Thomas B.C."/>
            <person name="Sharon I."/>
            <person name="Castelle C.J."/>
            <person name="Singh A."/>
            <person name="Wilkins M.J."/>
            <person name="Williams K.H."/>
            <person name="Banfield J.F."/>
        </authorList>
    </citation>
    <scope>NUCLEOTIDE SEQUENCE [LARGE SCALE GENOMIC DNA]</scope>
</reference>
<dbReference type="GO" id="GO:0005737">
    <property type="term" value="C:cytoplasm"/>
    <property type="evidence" value="ECO:0007669"/>
    <property type="project" value="UniProtKB-ARBA"/>
</dbReference>
<dbReference type="InterPro" id="IPR000307">
    <property type="entry name" value="Ribosomal_bS16"/>
</dbReference>
<dbReference type="GO" id="GO:0006412">
    <property type="term" value="P:translation"/>
    <property type="evidence" value="ECO:0007669"/>
    <property type="project" value="UniProtKB-UniRule"/>
</dbReference>
<dbReference type="AlphaFoldDB" id="A0A0G1JJS6"/>